<dbReference type="RefSeq" id="XP_007917208.1">
    <property type="nucleotide sequence ID" value="XM_007919017.1"/>
</dbReference>
<feature type="compositionally biased region" description="Basic and acidic residues" evidence="1">
    <location>
        <begin position="544"/>
        <end position="557"/>
    </location>
</feature>
<dbReference type="AlphaFoldDB" id="R8BFE1"/>
<feature type="compositionally biased region" description="Basic and acidic residues" evidence="1">
    <location>
        <begin position="335"/>
        <end position="355"/>
    </location>
</feature>
<dbReference type="Proteomes" id="UP000014074">
    <property type="component" value="Unassembled WGS sequence"/>
</dbReference>
<feature type="compositionally biased region" description="Polar residues" evidence="1">
    <location>
        <begin position="418"/>
        <end position="440"/>
    </location>
</feature>
<feature type="compositionally biased region" description="Gly residues" evidence="1">
    <location>
        <begin position="320"/>
        <end position="332"/>
    </location>
</feature>
<feature type="compositionally biased region" description="Basic and acidic residues" evidence="1">
    <location>
        <begin position="496"/>
        <end position="511"/>
    </location>
</feature>
<feature type="region of interest" description="Disordered" evidence="1">
    <location>
        <begin position="296"/>
        <end position="588"/>
    </location>
</feature>
<feature type="compositionally biased region" description="Basic and acidic residues" evidence="1">
    <location>
        <begin position="364"/>
        <end position="393"/>
    </location>
</feature>
<dbReference type="KEGG" id="tmn:UCRPA7_6479"/>
<gene>
    <name evidence="2" type="ORF">UCRPA7_6479</name>
</gene>
<feature type="compositionally biased region" description="Acidic residues" evidence="1">
    <location>
        <begin position="558"/>
        <end position="571"/>
    </location>
</feature>
<name>R8BFE1_PHAM7</name>
<protein>
    <submittedName>
        <fullName evidence="2">Uncharacterized protein</fullName>
    </submittedName>
</protein>
<dbReference type="GeneID" id="19327139"/>
<keyword evidence="3" id="KW-1185">Reference proteome</keyword>
<evidence type="ECO:0000256" key="1">
    <source>
        <dbReference type="SAM" id="MobiDB-lite"/>
    </source>
</evidence>
<sequence length="623" mass="69378">MVHDMNTTDRLEQFAVSGLFSNTHRPDYGGNLFYTNMIIPLFHTYNTKPAEGEQAESATVWSFLHYKKGGKIKQDDNGGFARDEEDITQKVYWHVLTKWHAREFEAPVKAYVNALTIDGILDDQPVFIPTPELVVRYNVSETDNGVWCHNSGDANIEQYGQDSFLFCLLAIGYLALEMDKDPSVEEKITPPFNTQHLALRQVNNAGANAPGQVNVSDAERAAAILLLGIRDVFKHSRIGLFDPAQIENNPADAELDLDMTAEDNNNRWAKASAEWVRGLSDMLRLSAKMSFGGPYNSVEDAAEGGDGDDDNNDNGSDNGNNGGEPLGVGGGSESIDERPFEKPQDEAPEKHHSNAEDTELSRPVGHEPVRDHQNAHHKDETTERKAIQEDSTKPGHMQSMTVSPTIIQPKGQGASEIAPSSPTCSGSEEFIQTTYPSSNDAVAEVSPTLHVEEGTMSHSGGHAKTRKRTRDSLFSESSEDEEEQAAKKPKLFGRSSHAEDGKGHSEDKSWEGFDDEVEAAMKYVLNESSEKEYTDSSEDEKIEEEGGREKREEGKEHDEDEEESEEAEDAEREPFKAPQIGTDDEDIDMDSYAAERKHRYLMYHKPDRNVEYIPDQNMLYASI</sequence>
<feature type="compositionally biased region" description="Acidic residues" evidence="1">
    <location>
        <begin position="300"/>
        <end position="312"/>
    </location>
</feature>
<dbReference type="EMBL" id="KB933244">
    <property type="protein sequence ID" value="EON98009.1"/>
    <property type="molecule type" value="Genomic_DNA"/>
</dbReference>
<dbReference type="HOGENOM" id="CLU_438862_0_0_1"/>
<reference evidence="3" key="1">
    <citation type="journal article" date="2013" name="Genome Announc.">
        <title>Draft genome sequence of the ascomycete Phaeoacremonium aleophilum strain UCR-PA7, a causal agent of the esca disease complex in grapevines.</title>
        <authorList>
            <person name="Blanco-Ulate B."/>
            <person name="Rolshausen P."/>
            <person name="Cantu D."/>
        </authorList>
    </citation>
    <scope>NUCLEOTIDE SEQUENCE [LARGE SCALE GENOMIC DNA]</scope>
    <source>
        <strain evidence="3">UCR-PA7</strain>
    </source>
</reference>
<evidence type="ECO:0000313" key="2">
    <source>
        <dbReference type="EMBL" id="EON98009.1"/>
    </source>
</evidence>
<evidence type="ECO:0000313" key="3">
    <source>
        <dbReference type="Proteomes" id="UP000014074"/>
    </source>
</evidence>
<organism evidence="2 3">
    <name type="scientific">Phaeoacremonium minimum (strain UCR-PA7)</name>
    <name type="common">Esca disease fungus</name>
    <name type="synonym">Togninia minima</name>
    <dbReference type="NCBI Taxonomy" id="1286976"/>
    <lineage>
        <taxon>Eukaryota</taxon>
        <taxon>Fungi</taxon>
        <taxon>Dikarya</taxon>
        <taxon>Ascomycota</taxon>
        <taxon>Pezizomycotina</taxon>
        <taxon>Sordariomycetes</taxon>
        <taxon>Sordariomycetidae</taxon>
        <taxon>Togniniales</taxon>
        <taxon>Togniniaceae</taxon>
        <taxon>Phaeoacremonium</taxon>
    </lineage>
</organism>
<proteinExistence type="predicted"/>
<accession>R8BFE1</accession>